<protein>
    <submittedName>
        <fullName evidence="2">ACP S-malonyltransferase</fullName>
    </submittedName>
</protein>
<dbReference type="InterPro" id="IPR016036">
    <property type="entry name" value="Malonyl_transacylase_ACP-bd"/>
</dbReference>
<dbReference type="Gene3D" id="3.30.70.250">
    <property type="entry name" value="Malonyl-CoA ACP transacylase, ACP-binding"/>
    <property type="match status" value="1"/>
</dbReference>
<gene>
    <name evidence="2" type="ORF">OHJ16_08615</name>
</gene>
<dbReference type="EMBL" id="JAPTMY010000017">
    <property type="protein sequence ID" value="MCZ0858106.1"/>
    <property type="molecule type" value="Genomic_DNA"/>
</dbReference>
<evidence type="ECO:0000313" key="3">
    <source>
        <dbReference type="Proteomes" id="UP001072034"/>
    </source>
</evidence>
<dbReference type="SUPFAM" id="SSF55048">
    <property type="entry name" value="Probable ACP-binding domain of malonyl-CoA ACP transacylase"/>
    <property type="match status" value="1"/>
</dbReference>
<keyword evidence="3" id="KW-1185">Reference proteome</keyword>
<dbReference type="InterPro" id="IPR014043">
    <property type="entry name" value="Acyl_transferase_dom"/>
</dbReference>
<proteinExistence type="predicted"/>
<evidence type="ECO:0000259" key="1">
    <source>
        <dbReference type="SMART" id="SM00827"/>
    </source>
</evidence>
<accession>A0ABT4I998</accession>
<dbReference type="SUPFAM" id="SSF52151">
    <property type="entry name" value="FabD/lysophospholipase-like"/>
    <property type="match status" value="1"/>
</dbReference>
<dbReference type="Pfam" id="PF00698">
    <property type="entry name" value="Acyl_transf_1"/>
    <property type="match status" value="1"/>
</dbReference>
<dbReference type="PANTHER" id="PTHR42681:SF6">
    <property type="entry name" value="BLL0263 PROTEIN"/>
    <property type="match status" value="1"/>
</dbReference>
<evidence type="ECO:0000313" key="2">
    <source>
        <dbReference type="EMBL" id="MCZ0858106.1"/>
    </source>
</evidence>
<dbReference type="PANTHER" id="PTHR42681">
    <property type="entry name" value="MALONYL-COA-ACYL CARRIER PROTEIN TRANSACYLASE, MITOCHONDRIAL"/>
    <property type="match status" value="1"/>
</dbReference>
<dbReference type="Proteomes" id="UP001072034">
    <property type="component" value="Unassembled WGS sequence"/>
</dbReference>
<name>A0ABT4I998_9ACTO</name>
<sequence length="321" mass="34082">MRRPGGTSDAQEHQLIRERTTALRSSSILALFPGQGTQTVGMGRRAAEASAAAAQVFDLASDILRIDARELCWRTPDAELKRTKNAQPAITIAALASWAVASEELMGSSAVVAAGHSVGAISAAAAAGYLSMPTAVRLAASRGELMGSVAGHGSMLAVAINGLPTADEQEERAHELAARFHVDVGAVNGPRQVVLSGPRDLIERACAQLEGRAKMLAVSHAFHSRMMAPVESQWCAMVDAVEMEPAPTWSYQGSILAMRARTAEDVRQDLRASLTMPVLWSRVMESTMTLSEVRVFGPGGVLARLARPYRGGRTVTQVDVS</sequence>
<organism evidence="2 3">
    <name type="scientific">Actinomyces israelii</name>
    <dbReference type="NCBI Taxonomy" id="1659"/>
    <lineage>
        <taxon>Bacteria</taxon>
        <taxon>Bacillati</taxon>
        <taxon>Actinomycetota</taxon>
        <taxon>Actinomycetes</taxon>
        <taxon>Actinomycetales</taxon>
        <taxon>Actinomycetaceae</taxon>
        <taxon>Actinomyces</taxon>
    </lineage>
</organism>
<dbReference type="InterPro" id="IPR001227">
    <property type="entry name" value="Ac_transferase_dom_sf"/>
</dbReference>
<dbReference type="RefSeq" id="WP_268917565.1">
    <property type="nucleotide sequence ID" value="NZ_JAPTMY010000017.1"/>
</dbReference>
<dbReference type="Gene3D" id="3.40.366.10">
    <property type="entry name" value="Malonyl-Coenzyme A Acyl Carrier Protein, domain 2"/>
    <property type="match status" value="1"/>
</dbReference>
<dbReference type="InterPro" id="IPR016035">
    <property type="entry name" value="Acyl_Trfase/lysoPLipase"/>
</dbReference>
<dbReference type="InterPro" id="IPR050858">
    <property type="entry name" value="Mal-CoA-ACP_Trans/PKS_FabD"/>
</dbReference>
<dbReference type="SMART" id="SM00827">
    <property type="entry name" value="PKS_AT"/>
    <property type="match status" value="1"/>
</dbReference>
<comment type="caution">
    <text evidence="2">The sequence shown here is derived from an EMBL/GenBank/DDBJ whole genome shotgun (WGS) entry which is preliminary data.</text>
</comment>
<feature type="domain" description="Malonyl-CoA:ACP transacylase (MAT)" evidence="1">
    <location>
        <begin position="31"/>
        <end position="312"/>
    </location>
</feature>
<reference evidence="2" key="1">
    <citation type="submission" date="2022-10" db="EMBL/GenBank/DDBJ databases">
        <title>Genome sequence of Actinomyces israelii ATCC 10048.</title>
        <authorList>
            <person name="Watt R.M."/>
            <person name="Tong W.M."/>
        </authorList>
    </citation>
    <scope>NUCLEOTIDE SEQUENCE</scope>
    <source>
        <strain evidence="2">ATCC 10048</strain>
    </source>
</reference>